<dbReference type="AlphaFoldDB" id="A0A839NEU6"/>
<feature type="active site" description="Nucleophile" evidence="6">
    <location>
        <position position="207"/>
    </location>
</feature>
<dbReference type="Pfam" id="PF01471">
    <property type="entry name" value="PG_binding_1"/>
    <property type="match status" value="1"/>
</dbReference>
<evidence type="ECO:0000313" key="8">
    <source>
        <dbReference type="EMBL" id="MBB2894464.1"/>
    </source>
</evidence>
<dbReference type="GO" id="GO:0016787">
    <property type="term" value="F:hydrolase activity"/>
    <property type="evidence" value="ECO:0007669"/>
    <property type="project" value="UniProtKB-KW"/>
</dbReference>
<dbReference type="SUPFAM" id="SSF47090">
    <property type="entry name" value="PGBD-like"/>
    <property type="match status" value="1"/>
</dbReference>
<dbReference type="Pfam" id="PF03734">
    <property type="entry name" value="YkuD"/>
    <property type="match status" value="1"/>
</dbReference>
<dbReference type="InterPro" id="IPR006311">
    <property type="entry name" value="TAT_signal"/>
</dbReference>
<dbReference type="InterPro" id="IPR038063">
    <property type="entry name" value="Transpep_catalytic_dom"/>
</dbReference>
<dbReference type="GO" id="GO:0008360">
    <property type="term" value="P:regulation of cell shape"/>
    <property type="evidence" value="ECO:0007669"/>
    <property type="project" value="UniProtKB-UniRule"/>
</dbReference>
<dbReference type="GO" id="GO:0016740">
    <property type="term" value="F:transferase activity"/>
    <property type="evidence" value="ECO:0007669"/>
    <property type="project" value="UniProtKB-KW"/>
</dbReference>
<dbReference type="Proteomes" id="UP000559182">
    <property type="component" value="Unassembled WGS sequence"/>
</dbReference>
<protein>
    <submittedName>
        <fullName evidence="8">Peptidoglycan hydrolase-like protein with peptidoglycan-binding domain</fullName>
    </submittedName>
</protein>
<dbReference type="CDD" id="cd16913">
    <property type="entry name" value="YkuD_like"/>
    <property type="match status" value="1"/>
</dbReference>
<dbReference type="RefSeq" id="WP_183322903.1">
    <property type="nucleotide sequence ID" value="NZ_JACHVQ010000005.1"/>
</dbReference>
<dbReference type="Gene3D" id="1.10.101.10">
    <property type="entry name" value="PGBD-like superfamily/PGBD"/>
    <property type="match status" value="1"/>
</dbReference>
<evidence type="ECO:0000256" key="5">
    <source>
        <dbReference type="ARBA" id="ARBA00023316"/>
    </source>
</evidence>
<dbReference type="PROSITE" id="PS51318">
    <property type="entry name" value="TAT"/>
    <property type="match status" value="1"/>
</dbReference>
<organism evidence="8 9">
    <name type="scientific">Flexivirga oryzae</name>
    <dbReference type="NCBI Taxonomy" id="1794944"/>
    <lineage>
        <taxon>Bacteria</taxon>
        <taxon>Bacillati</taxon>
        <taxon>Actinomycetota</taxon>
        <taxon>Actinomycetes</taxon>
        <taxon>Micrococcales</taxon>
        <taxon>Dermacoccaceae</taxon>
        <taxon>Flexivirga</taxon>
    </lineage>
</organism>
<comment type="pathway">
    <text evidence="1 6">Cell wall biogenesis; peptidoglycan biosynthesis.</text>
</comment>
<dbReference type="GO" id="GO:0009252">
    <property type="term" value="P:peptidoglycan biosynthetic process"/>
    <property type="evidence" value="ECO:0007669"/>
    <property type="project" value="UniProtKB-UniPathway"/>
</dbReference>
<keyword evidence="4 6" id="KW-0573">Peptidoglycan synthesis</keyword>
<dbReference type="InterPro" id="IPR036365">
    <property type="entry name" value="PGBD-like_sf"/>
</dbReference>
<evidence type="ECO:0000256" key="2">
    <source>
        <dbReference type="ARBA" id="ARBA00022679"/>
    </source>
</evidence>
<keyword evidence="2" id="KW-0808">Transferase</keyword>
<dbReference type="InterPro" id="IPR005490">
    <property type="entry name" value="LD_TPept_cat_dom"/>
</dbReference>
<dbReference type="EMBL" id="JACHVQ010000005">
    <property type="protein sequence ID" value="MBB2894464.1"/>
    <property type="molecule type" value="Genomic_DNA"/>
</dbReference>
<feature type="active site" description="Proton donor/acceptor" evidence="6">
    <location>
        <position position="193"/>
    </location>
</feature>
<evidence type="ECO:0000256" key="6">
    <source>
        <dbReference type="PROSITE-ProRule" id="PRU01373"/>
    </source>
</evidence>
<evidence type="ECO:0000256" key="4">
    <source>
        <dbReference type="ARBA" id="ARBA00022984"/>
    </source>
</evidence>
<comment type="caution">
    <text evidence="8">The sequence shown here is derived from an EMBL/GenBank/DDBJ whole genome shotgun (WGS) entry which is preliminary data.</text>
</comment>
<evidence type="ECO:0000256" key="3">
    <source>
        <dbReference type="ARBA" id="ARBA00022960"/>
    </source>
</evidence>
<keyword evidence="9" id="KW-1185">Reference proteome</keyword>
<keyword evidence="3 6" id="KW-0133">Cell shape</keyword>
<gene>
    <name evidence="8" type="ORF">FHU39_004506</name>
</gene>
<evidence type="ECO:0000313" key="9">
    <source>
        <dbReference type="Proteomes" id="UP000559182"/>
    </source>
</evidence>
<dbReference type="SUPFAM" id="SSF141523">
    <property type="entry name" value="L,D-transpeptidase catalytic domain-like"/>
    <property type="match status" value="1"/>
</dbReference>
<dbReference type="GO" id="GO:0071555">
    <property type="term" value="P:cell wall organization"/>
    <property type="evidence" value="ECO:0007669"/>
    <property type="project" value="UniProtKB-UniRule"/>
</dbReference>
<reference evidence="8 9" key="1">
    <citation type="submission" date="2020-08" db="EMBL/GenBank/DDBJ databases">
        <title>Sequencing the genomes of 1000 actinobacteria strains.</title>
        <authorList>
            <person name="Klenk H.-P."/>
        </authorList>
    </citation>
    <scope>NUCLEOTIDE SEQUENCE [LARGE SCALE GENOMIC DNA]</scope>
    <source>
        <strain evidence="8 9">DSM 105369</strain>
    </source>
</reference>
<evidence type="ECO:0000256" key="1">
    <source>
        <dbReference type="ARBA" id="ARBA00004752"/>
    </source>
</evidence>
<dbReference type="Gene3D" id="2.40.440.10">
    <property type="entry name" value="L,D-transpeptidase catalytic domain-like"/>
    <property type="match status" value="1"/>
</dbReference>
<feature type="domain" description="L,D-TPase catalytic" evidence="7">
    <location>
        <begin position="114"/>
        <end position="233"/>
    </location>
</feature>
<dbReference type="UniPathway" id="UPA00219"/>
<keyword evidence="8" id="KW-0378">Hydrolase</keyword>
<dbReference type="PROSITE" id="PS52029">
    <property type="entry name" value="LD_TPASE"/>
    <property type="match status" value="1"/>
</dbReference>
<dbReference type="InterPro" id="IPR002477">
    <property type="entry name" value="Peptidoglycan-bd-like"/>
</dbReference>
<evidence type="ECO:0000259" key="7">
    <source>
        <dbReference type="PROSITE" id="PS52029"/>
    </source>
</evidence>
<keyword evidence="5 6" id="KW-0961">Cell wall biogenesis/degradation</keyword>
<sequence>MDTAIGRRQLLGGTAAVGLVGALGFVGTGRAEAATRATIKYGSRGANVTYLQKRLNAVSYWCGAADGIFGAQTQQAVFALQKAWGLARDGIVGPITWGKVASNTRRSPRYGAGHRIEIDKSRQLLLVVWGSSVRYTLNTSTGANKPFYAWGRWYDGRTPSGKFSVYSHANGWQHGALGDLYKPYYFNGGIAVHGATSVPTYNASHGCCRLSVAAQNHLIATGVMVNHRQVYVY</sequence>
<name>A0A839NEU6_9MICO</name>
<proteinExistence type="predicted"/>
<dbReference type="InterPro" id="IPR036366">
    <property type="entry name" value="PGBDSf"/>
</dbReference>
<accession>A0A839NEU6</accession>